<evidence type="ECO:0000259" key="2">
    <source>
        <dbReference type="Pfam" id="PF05050"/>
    </source>
</evidence>
<dbReference type="GO" id="GO:0016197">
    <property type="term" value="P:endosomal transport"/>
    <property type="evidence" value="ECO:0007669"/>
    <property type="project" value="TreeGrafter"/>
</dbReference>
<dbReference type="Proteomes" id="UP001187531">
    <property type="component" value="Unassembled WGS sequence"/>
</dbReference>
<dbReference type="GO" id="GO:0031902">
    <property type="term" value="C:late endosome membrane"/>
    <property type="evidence" value="ECO:0007669"/>
    <property type="project" value="TreeGrafter"/>
</dbReference>
<keyword evidence="1" id="KW-0812">Transmembrane</keyword>
<feature type="domain" description="Methyltransferase FkbM" evidence="2">
    <location>
        <begin position="124"/>
        <end position="300"/>
    </location>
</feature>
<dbReference type="SUPFAM" id="SSF53335">
    <property type="entry name" value="S-adenosyl-L-methionine-dependent methyltransferases"/>
    <property type="match status" value="1"/>
</dbReference>
<dbReference type="PANTHER" id="PTHR34009">
    <property type="entry name" value="PROTEIN STAR"/>
    <property type="match status" value="1"/>
</dbReference>
<dbReference type="InterPro" id="IPR006342">
    <property type="entry name" value="FkbM_mtfrase"/>
</dbReference>
<dbReference type="GO" id="GO:0005794">
    <property type="term" value="C:Golgi apparatus"/>
    <property type="evidence" value="ECO:0007669"/>
    <property type="project" value="TreeGrafter"/>
</dbReference>
<sequence length="371" mass="42359">MRGFSRSMNIKNLYVITMCGILLIYLMKKQRNQDATKCLSFEEMVAEKVNMEDECLVNYVKNRRMCYPSTLQYNLTTRIDKKIGYVTPLTPLQSYLSEKDAPWIEALIAVETFVPKRGQRHFLECGAIDGVTFSTTLHLERFLNWTGILIEADDRFYSDLKRVHRRAYGVHACVSRDSYPSVALFKPSPIYVASTFLGHNVTKVNPGTGYLVSQHRRELNGSDVDFIEVKCIPIYTALLAANITNIDLFVLDIEGVELEVLKTLPFEKVSVAIFMIEMAGKPESERKLLRIFLQSKGYIFYDSINGGMHPGDEIFIKDEYYKGEEDIEKLKILTPRDTFKIVTGSKDEDVDSNDLKSFVIASHPVFGHLVI</sequence>
<evidence type="ECO:0000313" key="3">
    <source>
        <dbReference type="EMBL" id="KAK2724729.1"/>
    </source>
</evidence>
<comment type="caution">
    <text evidence="3">The sequence shown here is derived from an EMBL/GenBank/DDBJ whole genome shotgun (WGS) entry which is preliminary data.</text>
</comment>
<dbReference type="InterPro" id="IPR029063">
    <property type="entry name" value="SAM-dependent_MTases_sf"/>
</dbReference>
<dbReference type="AlphaFoldDB" id="A0AA88IAI3"/>
<evidence type="ECO:0000313" key="4">
    <source>
        <dbReference type="Proteomes" id="UP001187531"/>
    </source>
</evidence>
<dbReference type="InterPro" id="IPR053202">
    <property type="entry name" value="EGF_Rcpt_Signaling_Reg"/>
</dbReference>
<keyword evidence="1" id="KW-0472">Membrane</keyword>
<keyword evidence="1" id="KW-1133">Transmembrane helix</keyword>
<dbReference type="Pfam" id="PF05050">
    <property type="entry name" value="Methyltransf_21"/>
    <property type="match status" value="1"/>
</dbReference>
<accession>A0AA88IAI3</accession>
<gene>
    <name evidence="3" type="ORF">QYM36_001277</name>
</gene>
<name>A0AA88IAI3_ARTSF</name>
<feature type="transmembrane region" description="Helical" evidence="1">
    <location>
        <begin position="12"/>
        <end position="28"/>
    </location>
</feature>
<reference evidence="3" key="1">
    <citation type="submission" date="2023-07" db="EMBL/GenBank/DDBJ databases">
        <title>Chromosome-level genome assembly of Artemia franciscana.</title>
        <authorList>
            <person name="Jo E."/>
        </authorList>
    </citation>
    <scope>NUCLEOTIDE SEQUENCE</scope>
    <source>
        <tissue evidence="3">Whole body</tissue>
    </source>
</reference>
<evidence type="ECO:0000256" key="1">
    <source>
        <dbReference type="SAM" id="Phobius"/>
    </source>
</evidence>
<protein>
    <recommendedName>
        <fullName evidence="2">Methyltransferase FkbM domain-containing protein</fullName>
    </recommendedName>
</protein>
<organism evidence="3 4">
    <name type="scientific">Artemia franciscana</name>
    <name type="common">Brine shrimp</name>
    <name type="synonym">Artemia sanfranciscana</name>
    <dbReference type="NCBI Taxonomy" id="6661"/>
    <lineage>
        <taxon>Eukaryota</taxon>
        <taxon>Metazoa</taxon>
        <taxon>Ecdysozoa</taxon>
        <taxon>Arthropoda</taxon>
        <taxon>Crustacea</taxon>
        <taxon>Branchiopoda</taxon>
        <taxon>Anostraca</taxon>
        <taxon>Artemiidae</taxon>
        <taxon>Artemia</taxon>
    </lineage>
</organism>
<dbReference type="Gene3D" id="3.40.50.150">
    <property type="entry name" value="Vaccinia Virus protein VP39"/>
    <property type="match status" value="1"/>
</dbReference>
<dbReference type="GO" id="GO:0005789">
    <property type="term" value="C:endoplasmic reticulum membrane"/>
    <property type="evidence" value="ECO:0007669"/>
    <property type="project" value="TreeGrafter"/>
</dbReference>
<proteinExistence type="predicted"/>
<dbReference type="GO" id="GO:0006888">
    <property type="term" value="P:endoplasmic reticulum to Golgi vesicle-mediated transport"/>
    <property type="evidence" value="ECO:0007669"/>
    <property type="project" value="TreeGrafter"/>
</dbReference>
<dbReference type="GO" id="GO:0005886">
    <property type="term" value="C:plasma membrane"/>
    <property type="evidence" value="ECO:0007669"/>
    <property type="project" value="TreeGrafter"/>
</dbReference>
<dbReference type="EMBL" id="JAVRJZ010000003">
    <property type="protein sequence ID" value="KAK2724729.1"/>
    <property type="molecule type" value="Genomic_DNA"/>
</dbReference>
<dbReference type="PANTHER" id="PTHR34009:SF2">
    <property type="entry name" value="PROTEIN STAR"/>
    <property type="match status" value="1"/>
</dbReference>
<keyword evidence="4" id="KW-1185">Reference proteome</keyword>